<dbReference type="AlphaFoldDB" id="A0AAV8TNC8"/>
<gene>
    <name evidence="1" type="ORF">K2173_021600</name>
</gene>
<keyword evidence="2" id="KW-1185">Reference proteome</keyword>
<dbReference type="Proteomes" id="UP001159364">
    <property type="component" value="Linkage Group LG04"/>
</dbReference>
<evidence type="ECO:0000313" key="1">
    <source>
        <dbReference type="EMBL" id="KAJ8768447.1"/>
    </source>
</evidence>
<dbReference type="EMBL" id="JAIWQS010000004">
    <property type="protein sequence ID" value="KAJ8768447.1"/>
    <property type="molecule type" value="Genomic_DNA"/>
</dbReference>
<sequence length="255" mass="26589">MNGVEESGIAVPLGDPHSLRVLDTKQVFLGNDPLEFLGEVALQSNEVGGEKALQGRLEPSETSQKNALVLSNIAKDVKLPSLETRSKGGEGLGEGERAIPVLSQPGRPHVVSFPCCQIAKQGRRQKTGGQRGRSDQERGVVGGEFREVGDTCAGKMVGARGVGKSAVETLVATTVGPGVATTQVAKVSHVVAFNPVAETFATGGRFASSFFVTSNDGVEVTDDHPRRGEPINEMMKMGPKISADSGVGATVNGNK</sequence>
<proteinExistence type="predicted"/>
<organism evidence="1 2">
    <name type="scientific">Erythroxylum novogranatense</name>
    <dbReference type="NCBI Taxonomy" id="1862640"/>
    <lineage>
        <taxon>Eukaryota</taxon>
        <taxon>Viridiplantae</taxon>
        <taxon>Streptophyta</taxon>
        <taxon>Embryophyta</taxon>
        <taxon>Tracheophyta</taxon>
        <taxon>Spermatophyta</taxon>
        <taxon>Magnoliopsida</taxon>
        <taxon>eudicotyledons</taxon>
        <taxon>Gunneridae</taxon>
        <taxon>Pentapetalae</taxon>
        <taxon>rosids</taxon>
        <taxon>fabids</taxon>
        <taxon>Malpighiales</taxon>
        <taxon>Erythroxylaceae</taxon>
        <taxon>Erythroxylum</taxon>
    </lineage>
</organism>
<protein>
    <submittedName>
        <fullName evidence="1">Uncharacterized protein</fullName>
    </submittedName>
</protein>
<comment type="caution">
    <text evidence="1">The sequence shown here is derived from an EMBL/GenBank/DDBJ whole genome shotgun (WGS) entry which is preliminary data.</text>
</comment>
<accession>A0AAV8TNC8</accession>
<name>A0AAV8TNC8_9ROSI</name>
<evidence type="ECO:0000313" key="2">
    <source>
        <dbReference type="Proteomes" id="UP001159364"/>
    </source>
</evidence>
<reference evidence="1 2" key="1">
    <citation type="submission" date="2021-09" db="EMBL/GenBank/DDBJ databases">
        <title>Genomic insights and catalytic innovation underlie evolution of tropane alkaloids biosynthesis.</title>
        <authorList>
            <person name="Wang Y.-J."/>
            <person name="Tian T."/>
            <person name="Huang J.-P."/>
            <person name="Huang S.-X."/>
        </authorList>
    </citation>
    <scope>NUCLEOTIDE SEQUENCE [LARGE SCALE GENOMIC DNA]</scope>
    <source>
        <strain evidence="1">KIB-2018</strain>
        <tissue evidence="1">Leaf</tissue>
    </source>
</reference>